<keyword evidence="13 19" id="KW-0472">Membrane</keyword>
<evidence type="ECO:0000256" key="4">
    <source>
        <dbReference type="ARBA" id="ARBA00010561"/>
    </source>
</evidence>
<evidence type="ECO:0000256" key="19">
    <source>
        <dbReference type="HAMAP-Rule" id="MF_00719"/>
    </source>
</evidence>
<dbReference type="UniPathway" id="UPA00148">
    <property type="reaction ID" value="UER00238"/>
</dbReference>
<feature type="transmembrane region" description="Helical" evidence="19">
    <location>
        <begin position="31"/>
        <end position="53"/>
    </location>
</feature>
<dbReference type="Pfam" id="PF02654">
    <property type="entry name" value="CobS"/>
    <property type="match status" value="1"/>
</dbReference>
<comment type="similarity">
    <text evidence="4 19">Belongs to the CobS family.</text>
</comment>
<dbReference type="InterPro" id="IPR003805">
    <property type="entry name" value="CobS"/>
</dbReference>
<evidence type="ECO:0000256" key="2">
    <source>
        <dbReference type="ARBA" id="ARBA00004651"/>
    </source>
</evidence>
<evidence type="ECO:0000256" key="11">
    <source>
        <dbReference type="ARBA" id="ARBA00022842"/>
    </source>
</evidence>
<evidence type="ECO:0000256" key="6">
    <source>
        <dbReference type="ARBA" id="ARBA00015850"/>
    </source>
</evidence>
<proteinExistence type="inferred from homology"/>
<dbReference type="EC" id="2.7.8.26" evidence="5 19"/>
<name>A0A1H7GCR9_9FIRM</name>
<dbReference type="HAMAP" id="MF_00719">
    <property type="entry name" value="CobS"/>
    <property type="match status" value="1"/>
</dbReference>
<dbReference type="AlphaFoldDB" id="A0A1H7GCR9"/>
<keyword evidence="7 19" id="KW-1003">Cell membrane</keyword>
<evidence type="ECO:0000256" key="14">
    <source>
        <dbReference type="ARBA" id="ARBA00025228"/>
    </source>
</evidence>
<evidence type="ECO:0000256" key="17">
    <source>
        <dbReference type="ARBA" id="ARBA00048623"/>
    </source>
</evidence>
<protein>
    <recommendedName>
        <fullName evidence="6 19">Adenosylcobinamide-GDP ribazoletransferase</fullName>
        <ecNumber evidence="5 19">2.7.8.26</ecNumber>
    </recommendedName>
    <alternativeName>
        <fullName evidence="16 19">Cobalamin synthase</fullName>
    </alternativeName>
    <alternativeName>
        <fullName evidence="15 19">Cobalamin-5'-phosphate synthase</fullName>
    </alternativeName>
</protein>
<keyword evidence="9 19" id="KW-0808">Transferase</keyword>
<evidence type="ECO:0000256" key="3">
    <source>
        <dbReference type="ARBA" id="ARBA00004663"/>
    </source>
</evidence>
<dbReference type="Proteomes" id="UP000182321">
    <property type="component" value="Unassembled WGS sequence"/>
</dbReference>
<accession>A0A1H7GCR9</accession>
<dbReference type="GO" id="GO:0005886">
    <property type="term" value="C:plasma membrane"/>
    <property type="evidence" value="ECO:0007669"/>
    <property type="project" value="UniProtKB-SubCell"/>
</dbReference>
<dbReference type="PANTHER" id="PTHR34148:SF1">
    <property type="entry name" value="ADENOSYLCOBINAMIDE-GDP RIBAZOLETRANSFERASE"/>
    <property type="match status" value="1"/>
</dbReference>
<feature type="transmembrane region" description="Helical" evidence="19">
    <location>
        <begin position="177"/>
        <end position="196"/>
    </location>
</feature>
<evidence type="ECO:0000256" key="16">
    <source>
        <dbReference type="ARBA" id="ARBA00032853"/>
    </source>
</evidence>
<evidence type="ECO:0000256" key="13">
    <source>
        <dbReference type="ARBA" id="ARBA00023136"/>
    </source>
</evidence>
<evidence type="ECO:0000256" key="9">
    <source>
        <dbReference type="ARBA" id="ARBA00022679"/>
    </source>
</evidence>
<keyword evidence="8 19" id="KW-0169">Cobalamin biosynthesis</keyword>
<evidence type="ECO:0000256" key="5">
    <source>
        <dbReference type="ARBA" id="ARBA00013200"/>
    </source>
</evidence>
<keyword evidence="12 19" id="KW-1133">Transmembrane helix</keyword>
<keyword evidence="11 19" id="KW-0460">Magnesium</keyword>
<comment type="subcellular location">
    <subcellularLocation>
        <location evidence="2 19">Cell membrane</location>
        <topology evidence="2 19">Multi-pass membrane protein</topology>
    </subcellularLocation>
</comment>
<dbReference type="EMBL" id="FNZX01000004">
    <property type="protein sequence ID" value="SEK36076.1"/>
    <property type="molecule type" value="Genomic_DNA"/>
</dbReference>
<evidence type="ECO:0000256" key="7">
    <source>
        <dbReference type="ARBA" id="ARBA00022475"/>
    </source>
</evidence>
<keyword evidence="21" id="KW-1185">Reference proteome</keyword>
<evidence type="ECO:0000256" key="1">
    <source>
        <dbReference type="ARBA" id="ARBA00001946"/>
    </source>
</evidence>
<comment type="function">
    <text evidence="14 19">Joins adenosylcobinamide-GDP and alpha-ribazole to generate adenosylcobalamin (Ado-cobalamin). Also synthesizes adenosylcobalamin 5'-phosphate from adenosylcobinamide-GDP and alpha-ribazole 5'-phosphate.</text>
</comment>
<dbReference type="RefSeq" id="WP_074789273.1">
    <property type="nucleotide sequence ID" value="NZ_FNZX01000004.1"/>
</dbReference>
<evidence type="ECO:0000256" key="8">
    <source>
        <dbReference type="ARBA" id="ARBA00022573"/>
    </source>
</evidence>
<comment type="pathway">
    <text evidence="3 19">Cofactor biosynthesis; adenosylcobalamin biosynthesis; adenosylcobalamin from cob(II)yrinate a,c-diamide: step 7/7.</text>
</comment>
<gene>
    <name evidence="19" type="primary">cobS</name>
    <name evidence="20" type="ORF">SAMN02910377_00725</name>
</gene>
<comment type="catalytic activity">
    <reaction evidence="18 19">
        <text>alpha-ribazole 5'-phosphate + adenosylcob(III)inamide-GDP = adenosylcob(III)alamin 5'-phosphate + GMP + H(+)</text>
        <dbReference type="Rhea" id="RHEA:23560"/>
        <dbReference type="ChEBI" id="CHEBI:15378"/>
        <dbReference type="ChEBI" id="CHEBI:57918"/>
        <dbReference type="ChEBI" id="CHEBI:58115"/>
        <dbReference type="ChEBI" id="CHEBI:60487"/>
        <dbReference type="ChEBI" id="CHEBI:60493"/>
        <dbReference type="EC" id="2.7.8.26"/>
    </reaction>
</comment>
<feature type="transmembrane region" description="Helical" evidence="19">
    <location>
        <begin position="109"/>
        <end position="130"/>
    </location>
</feature>
<feature type="transmembrane region" description="Helical" evidence="19">
    <location>
        <begin position="230"/>
        <end position="251"/>
    </location>
</feature>
<comment type="cofactor">
    <cofactor evidence="1 19">
        <name>Mg(2+)</name>
        <dbReference type="ChEBI" id="CHEBI:18420"/>
    </cofactor>
</comment>
<organism evidence="20 21">
    <name type="scientific">Pseudobutyrivibrio ruminis</name>
    <dbReference type="NCBI Taxonomy" id="46206"/>
    <lineage>
        <taxon>Bacteria</taxon>
        <taxon>Bacillati</taxon>
        <taxon>Bacillota</taxon>
        <taxon>Clostridia</taxon>
        <taxon>Lachnospirales</taxon>
        <taxon>Lachnospiraceae</taxon>
        <taxon>Pseudobutyrivibrio</taxon>
    </lineage>
</organism>
<evidence type="ECO:0000256" key="15">
    <source>
        <dbReference type="ARBA" id="ARBA00032605"/>
    </source>
</evidence>
<dbReference type="GO" id="GO:0009236">
    <property type="term" value="P:cobalamin biosynthetic process"/>
    <property type="evidence" value="ECO:0007669"/>
    <property type="project" value="UniProtKB-UniRule"/>
</dbReference>
<dbReference type="PANTHER" id="PTHR34148">
    <property type="entry name" value="ADENOSYLCOBINAMIDE-GDP RIBAZOLETRANSFERASE"/>
    <property type="match status" value="1"/>
</dbReference>
<dbReference type="GO" id="GO:0051073">
    <property type="term" value="F:adenosylcobinamide-GDP ribazoletransferase activity"/>
    <property type="evidence" value="ECO:0007669"/>
    <property type="project" value="UniProtKB-UniRule"/>
</dbReference>
<evidence type="ECO:0000313" key="20">
    <source>
        <dbReference type="EMBL" id="SEK36076.1"/>
    </source>
</evidence>
<evidence type="ECO:0000256" key="12">
    <source>
        <dbReference type="ARBA" id="ARBA00022989"/>
    </source>
</evidence>
<feature type="transmembrane region" description="Helical" evidence="19">
    <location>
        <begin position="59"/>
        <end position="81"/>
    </location>
</feature>
<reference evidence="21" key="1">
    <citation type="submission" date="2016-10" db="EMBL/GenBank/DDBJ databases">
        <authorList>
            <person name="Varghese N."/>
        </authorList>
    </citation>
    <scope>NUCLEOTIDE SEQUENCE [LARGE SCALE GENOMIC DNA]</scope>
    <source>
        <strain evidence="21">ACV-9</strain>
    </source>
</reference>
<sequence>MKIIKAFIVAFSMYSRIPMPRFNWESEDMKYHLIFFPWVGAVIGGLEYLLYIFYETHQIPSLVMALLAIAIPLGVTGGFHLDGFMDMEDAMSSWQTREKRLEILKDPHIGAFSVINVITVGILFLAMVLLMSKQAFTIWCFSFFVSRALSGICVVRCKKAKEDGLLHTEAKTASDKVVFVALLIQLILVILFSIYLNPLYGIFMTIMGIEIAIIDMRKAKRLLGGITGDVMGWFVVNAEVLIAVVLGLTSINW</sequence>
<evidence type="ECO:0000256" key="10">
    <source>
        <dbReference type="ARBA" id="ARBA00022692"/>
    </source>
</evidence>
<evidence type="ECO:0000256" key="18">
    <source>
        <dbReference type="ARBA" id="ARBA00049504"/>
    </source>
</evidence>
<dbReference type="GO" id="GO:0008818">
    <property type="term" value="F:cobalamin 5'-phosphate synthase activity"/>
    <property type="evidence" value="ECO:0007669"/>
    <property type="project" value="UniProtKB-UniRule"/>
</dbReference>
<keyword evidence="10 19" id="KW-0812">Transmembrane</keyword>
<comment type="catalytic activity">
    <reaction evidence="17 19">
        <text>alpha-ribazole + adenosylcob(III)inamide-GDP = adenosylcob(III)alamin + GMP + H(+)</text>
        <dbReference type="Rhea" id="RHEA:16049"/>
        <dbReference type="ChEBI" id="CHEBI:10329"/>
        <dbReference type="ChEBI" id="CHEBI:15378"/>
        <dbReference type="ChEBI" id="CHEBI:18408"/>
        <dbReference type="ChEBI" id="CHEBI:58115"/>
        <dbReference type="ChEBI" id="CHEBI:60487"/>
        <dbReference type="EC" id="2.7.8.26"/>
    </reaction>
</comment>
<evidence type="ECO:0000313" key="21">
    <source>
        <dbReference type="Proteomes" id="UP000182321"/>
    </source>
</evidence>
<feature type="transmembrane region" description="Helical" evidence="19">
    <location>
        <begin position="136"/>
        <end position="157"/>
    </location>
</feature>